<reference evidence="1 2" key="1">
    <citation type="submission" date="2023-07" db="EMBL/GenBank/DDBJ databases">
        <title>Genomic Encyclopedia of Type Strains, Phase IV (KMG-IV): sequencing the most valuable type-strain genomes for metagenomic binning, comparative biology and taxonomic classification.</title>
        <authorList>
            <person name="Goeker M."/>
        </authorList>
    </citation>
    <scope>NUCLEOTIDE SEQUENCE [LARGE SCALE GENOMIC DNA]</scope>
    <source>
        <strain evidence="1 2">DSM 22170</strain>
    </source>
</reference>
<proteinExistence type="predicted"/>
<dbReference type="EMBL" id="JAVDQH010000005">
    <property type="protein sequence ID" value="MDR6243719.1"/>
    <property type="molecule type" value="Genomic_DNA"/>
</dbReference>
<sequence>MMGISIISGLLVCGFVYVIRSSFAQPGEEDGSMY</sequence>
<gene>
    <name evidence="1" type="ORF">JOC58_001612</name>
</gene>
<accession>A0ABU1IWS9</accession>
<keyword evidence="2" id="KW-1185">Reference proteome</keyword>
<evidence type="ECO:0000313" key="2">
    <source>
        <dbReference type="Proteomes" id="UP001185028"/>
    </source>
</evidence>
<dbReference type="Proteomes" id="UP001185028">
    <property type="component" value="Unassembled WGS sequence"/>
</dbReference>
<comment type="caution">
    <text evidence="1">The sequence shown here is derived from an EMBL/GenBank/DDBJ whole genome shotgun (WGS) entry which is preliminary data.</text>
</comment>
<organism evidence="1 2">
    <name type="scientific">Paenibacillus hunanensis</name>
    <dbReference type="NCBI Taxonomy" id="539262"/>
    <lineage>
        <taxon>Bacteria</taxon>
        <taxon>Bacillati</taxon>
        <taxon>Bacillota</taxon>
        <taxon>Bacilli</taxon>
        <taxon>Bacillales</taxon>
        <taxon>Paenibacillaceae</taxon>
        <taxon>Paenibacillus</taxon>
    </lineage>
</organism>
<evidence type="ECO:0000313" key="1">
    <source>
        <dbReference type="EMBL" id="MDR6243719.1"/>
    </source>
</evidence>
<protein>
    <submittedName>
        <fullName evidence="1">Uncharacterized protein</fullName>
    </submittedName>
</protein>
<name>A0ABU1IWS9_9BACL</name>